<comment type="subcellular location">
    <subcellularLocation>
        <location evidence="1">Membrane</location>
        <topology evidence="1">Single-pass membrane protein</topology>
    </subcellularLocation>
</comment>
<dbReference type="EMBL" id="JAJHPV010000013">
    <property type="protein sequence ID" value="MCC6071402.1"/>
    <property type="molecule type" value="Genomic_DNA"/>
</dbReference>
<dbReference type="SUPFAM" id="SSF81901">
    <property type="entry name" value="HCP-like"/>
    <property type="match status" value="1"/>
</dbReference>
<organism evidence="7 8">
    <name type="scientific">Massilia agrisoli</name>
    <dbReference type="NCBI Taxonomy" id="2892444"/>
    <lineage>
        <taxon>Bacteria</taxon>
        <taxon>Pseudomonadati</taxon>
        <taxon>Pseudomonadota</taxon>
        <taxon>Betaproteobacteria</taxon>
        <taxon>Burkholderiales</taxon>
        <taxon>Oxalobacteraceae</taxon>
        <taxon>Telluria group</taxon>
        <taxon>Massilia</taxon>
    </lineage>
</organism>
<feature type="signal peptide" evidence="5">
    <location>
        <begin position="1"/>
        <end position="20"/>
    </location>
</feature>
<dbReference type="InterPro" id="IPR006260">
    <property type="entry name" value="TonB/TolA_C"/>
</dbReference>
<keyword evidence="2" id="KW-0812">Transmembrane</keyword>
<dbReference type="Gene3D" id="1.25.40.10">
    <property type="entry name" value="Tetratricopeptide repeat domain"/>
    <property type="match status" value="1"/>
</dbReference>
<dbReference type="InterPro" id="IPR006597">
    <property type="entry name" value="Sel1-like"/>
</dbReference>
<dbReference type="PANTHER" id="PTHR11102">
    <property type="entry name" value="SEL-1-LIKE PROTEIN"/>
    <property type="match status" value="1"/>
</dbReference>
<reference evidence="7 8" key="1">
    <citation type="submission" date="2021-11" db="EMBL/GenBank/DDBJ databases">
        <authorList>
            <person name="Huq M.A."/>
        </authorList>
    </citation>
    <scope>NUCLEOTIDE SEQUENCE [LARGE SCALE GENOMIC DNA]</scope>
    <source>
        <strain evidence="7 8">MAHUQ-52</strain>
    </source>
</reference>
<protein>
    <submittedName>
        <fullName evidence="7">TonB family protein</fullName>
    </submittedName>
</protein>
<dbReference type="SUPFAM" id="SSF74653">
    <property type="entry name" value="TolA/TonB C-terminal domain"/>
    <property type="match status" value="1"/>
</dbReference>
<evidence type="ECO:0000256" key="2">
    <source>
        <dbReference type="ARBA" id="ARBA00022692"/>
    </source>
</evidence>
<accession>A0ABS8IRY1</accession>
<evidence type="ECO:0000256" key="5">
    <source>
        <dbReference type="SAM" id="SignalP"/>
    </source>
</evidence>
<name>A0ABS8IRY1_9BURK</name>
<dbReference type="Proteomes" id="UP001198701">
    <property type="component" value="Unassembled WGS sequence"/>
</dbReference>
<evidence type="ECO:0000259" key="6">
    <source>
        <dbReference type="PROSITE" id="PS52015"/>
    </source>
</evidence>
<evidence type="ECO:0000313" key="7">
    <source>
        <dbReference type="EMBL" id="MCC6071402.1"/>
    </source>
</evidence>
<dbReference type="InterPro" id="IPR037682">
    <property type="entry name" value="TonB_C"/>
</dbReference>
<feature type="domain" description="TonB C-terminal" evidence="6">
    <location>
        <begin position="35"/>
        <end position="131"/>
    </location>
</feature>
<feature type="chain" id="PRO_5046820312" evidence="5">
    <location>
        <begin position="21"/>
        <end position="343"/>
    </location>
</feature>
<evidence type="ECO:0000313" key="8">
    <source>
        <dbReference type="Proteomes" id="UP001198701"/>
    </source>
</evidence>
<keyword evidence="4" id="KW-0472">Membrane</keyword>
<evidence type="ECO:0000256" key="4">
    <source>
        <dbReference type="ARBA" id="ARBA00023136"/>
    </source>
</evidence>
<dbReference type="SMART" id="SM00671">
    <property type="entry name" value="SEL1"/>
    <property type="match status" value="5"/>
</dbReference>
<keyword evidence="5" id="KW-0732">Signal</keyword>
<gene>
    <name evidence="7" type="ORF">LMJ30_10580</name>
</gene>
<dbReference type="InterPro" id="IPR050767">
    <property type="entry name" value="Sel1_AlgK"/>
</dbReference>
<dbReference type="Pfam" id="PF08238">
    <property type="entry name" value="Sel1"/>
    <property type="match status" value="5"/>
</dbReference>
<dbReference type="NCBIfam" id="TIGR01352">
    <property type="entry name" value="tonB_Cterm"/>
    <property type="match status" value="1"/>
</dbReference>
<keyword evidence="8" id="KW-1185">Reference proteome</keyword>
<dbReference type="InterPro" id="IPR011990">
    <property type="entry name" value="TPR-like_helical_dom_sf"/>
</dbReference>
<dbReference type="Pfam" id="PF03544">
    <property type="entry name" value="TonB_C"/>
    <property type="match status" value="1"/>
</dbReference>
<proteinExistence type="predicted"/>
<comment type="caution">
    <text evidence="7">The sequence shown here is derived from an EMBL/GenBank/DDBJ whole genome shotgun (WGS) entry which is preliminary data.</text>
</comment>
<evidence type="ECO:0000256" key="3">
    <source>
        <dbReference type="ARBA" id="ARBA00022989"/>
    </source>
</evidence>
<keyword evidence="3" id="KW-1133">Transmembrane helix</keyword>
<dbReference type="PROSITE" id="PS52015">
    <property type="entry name" value="TONB_CTD"/>
    <property type="match status" value="1"/>
</dbReference>
<dbReference type="RefSeq" id="WP_229432314.1">
    <property type="nucleotide sequence ID" value="NZ_JAJHPV010000013.1"/>
</dbReference>
<sequence length="343" mass="36560">MMRLRKAISLAFLLTASVFAATQTVMADERTAPAAGDRSAIALPCANPEWPNGARHGELQGIVTLHFLVDVDGAVTDTKLIKSSGFKKIDEATITGLKKCQFLPAIVGGKAVQSWLPIQYVWIVNGTRGARAVEVEAAMARILSLAESGDMAGQFQAGIVYRNGRGVPRDDAEAARWYLKAARQGHPGAQFNLGLMYLAGEGIARSDTEAAQWMRKAAEQGHASAQFNLGAFYTRGQGVDKNASDAEHWTRKAAEQGLAPAQVALGDMYDEGRGVPADGVLSAAWYRKAAEQGDVTGQFYLAQCFEYGVAGSRDLKEARAWYAKAAAQGHRDAAAALAALGSK</sequence>
<evidence type="ECO:0000256" key="1">
    <source>
        <dbReference type="ARBA" id="ARBA00004167"/>
    </source>
</evidence>
<dbReference type="PANTHER" id="PTHR11102:SF160">
    <property type="entry name" value="ERAD-ASSOCIATED E3 UBIQUITIN-PROTEIN LIGASE COMPONENT HRD3"/>
    <property type="match status" value="1"/>
</dbReference>
<dbReference type="Gene3D" id="3.30.1150.10">
    <property type="match status" value="1"/>
</dbReference>